<protein>
    <submittedName>
        <fullName evidence="1">Uncharacterized protein</fullName>
    </submittedName>
</protein>
<organism evidence="1 2">
    <name type="scientific">Ziziphus jujuba var. spinosa</name>
    <dbReference type="NCBI Taxonomy" id="714518"/>
    <lineage>
        <taxon>Eukaryota</taxon>
        <taxon>Viridiplantae</taxon>
        <taxon>Streptophyta</taxon>
        <taxon>Embryophyta</taxon>
        <taxon>Tracheophyta</taxon>
        <taxon>Spermatophyta</taxon>
        <taxon>Magnoliopsida</taxon>
        <taxon>eudicotyledons</taxon>
        <taxon>Gunneridae</taxon>
        <taxon>Pentapetalae</taxon>
        <taxon>rosids</taxon>
        <taxon>fabids</taxon>
        <taxon>Rosales</taxon>
        <taxon>Rhamnaceae</taxon>
        <taxon>Paliureae</taxon>
        <taxon>Ziziphus</taxon>
    </lineage>
</organism>
<accession>A0A978UM48</accession>
<dbReference type="EMBL" id="JAEACU010000010">
    <property type="protein sequence ID" value="KAH7515900.1"/>
    <property type="molecule type" value="Genomic_DNA"/>
</dbReference>
<name>A0A978UM48_ZIZJJ</name>
<dbReference type="AlphaFoldDB" id="A0A978UM48"/>
<reference evidence="1" key="1">
    <citation type="journal article" date="2021" name="Front. Plant Sci.">
        <title>Chromosome-Scale Genome Assembly for Chinese Sour Jujube and Insights Into Its Genome Evolution and Domestication Signature.</title>
        <authorList>
            <person name="Shen L.-Y."/>
            <person name="Luo H."/>
            <person name="Wang X.-L."/>
            <person name="Wang X.-M."/>
            <person name="Qiu X.-J."/>
            <person name="Liu H."/>
            <person name="Zhou S.-S."/>
            <person name="Jia K.-H."/>
            <person name="Nie S."/>
            <person name="Bao Y.-T."/>
            <person name="Zhang R.-G."/>
            <person name="Yun Q.-Z."/>
            <person name="Chai Y.-H."/>
            <person name="Lu J.-Y."/>
            <person name="Li Y."/>
            <person name="Zhao S.-W."/>
            <person name="Mao J.-F."/>
            <person name="Jia S.-G."/>
            <person name="Mao Y.-M."/>
        </authorList>
    </citation>
    <scope>NUCLEOTIDE SEQUENCE</scope>
    <source>
        <strain evidence="1">AT0</strain>
        <tissue evidence="1">Leaf</tissue>
    </source>
</reference>
<sequence>MCGHSNSIPLIFSIVPQKRPDYRIFLDFVENFGRKSIEIRKQNSTGVNLEDVTAFGLPSIEDFLIMRFHNFFAQAARGEMEFHKWFAETTSKAEQRCPKSRD</sequence>
<evidence type="ECO:0000313" key="1">
    <source>
        <dbReference type="EMBL" id="KAH7515900.1"/>
    </source>
</evidence>
<proteinExistence type="predicted"/>
<dbReference type="Proteomes" id="UP000813462">
    <property type="component" value="Unassembled WGS sequence"/>
</dbReference>
<comment type="caution">
    <text evidence="1">The sequence shown here is derived from an EMBL/GenBank/DDBJ whole genome shotgun (WGS) entry which is preliminary data.</text>
</comment>
<evidence type="ECO:0000313" key="2">
    <source>
        <dbReference type="Proteomes" id="UP000813462"/>
    </source>
</evidence>
<gene>
    <name evidence="1" type="ORF">FEM48_Zijuj10G0076300</name>
</gene>